<evidence type="ECO:0000256" key="1">
    <source>
        <dbReference type="ARBA" id="ARBA00023015"/>
    </source>
</evidence>
<evidence type="ECO:0000313" key="7">
    <source>
        <dbReference type="Proteomes" id="UP000198228"/>
    </source>
</evidence>
<dbReference type="PRINTS" id="PR00455">
    <property type="entry name" value="HTHTETR"/>
</dbReference>
<dbReference type="GO" id="GO:0003700">
    <property type="term" value="F:DNA-binding transcription factor activity"/>
    <property type="evidence" value="ECO:0007669"/>
    <property type="project" value="TreeGrafter"/>
</dbReference>
<dbReference type="EMBL" id="LT607410">
    <property type="protein sequence ID" value="SCF33602.1"/>
    <property type="molecule type" value="Genomic_DNA"/>
</dbReference>
<dbReference type="PROSITE" id="PS50977">
    <property type="entry name" value="HTH_TETR_2"/>
    <property type="match status" value="1"/>
</dbReference>
<evidence type="ECO:0000313" key="6">
    <source>
        <dbReference type="EMBL" id="SCF33602.1"/>
    </source>
</evidence>
<name>A0A1C4ZL16_9ACTN</name>
<keyword evidence="2 4" id="KW-0238">DNA-binding</keyword>
<keyword evidence="3" id="KW-0804">Transcription</keyword>
<dbReference type="InterPro" id="IPR050109">
    <property type="entry name" value="HTH-type_TetR-like_transc_reg"/>
</dbReference>
<dbReference type="Gene3D" id="1.10.357.10">
    <property type="entry name" value="Tetracycline Repressor, domain 2"/>
    <property type="match status" value="1"/>
</dbReference>
<dbReference type="InterPro" id="IPR009057">
    <property type="entry name" value="Homeodomain-like_sf"/>
</dbReference>
<gene>
    <name evidence="6" type="ORF">GA0074696_4562</name>
</gene>
<dbReference type="InterPro" id="IPR036271">
    <property type="entry name" value="Tet_transcr_reg_TetR-rel_C_sf"/>
</dbReference>
<dbReference type="PANTHER" id="PTHR30055">
    <property type="entry name" value="HTH-TYPE TRANSCRIPTIONAL REGULATOR RUTR"/>
    <property type="match status" value="1"/>
</dbReference>
<dbReference type="SUPFAM" id="SSF46689">
    <property type="entry name" value="Homeodomain-like"/>
    <property type="match status" value="1"/>
</dbReference>
<feature type="DNA-binding region" description="H-T-H motif" evidence="4">
    <location>
        <begin position="46"/>
        <end position="65"/>
    </location>
</feature>
<dbReference type="SUPFAM" id="SSF48498">
    <property type="entry name" value="Tetracyclin repressor-like, C-terminal domain"/>
    <property type="match status" value="1"/>
</dbReference>
<dbReference type="AlphaFoldDB" id="A0A1C4ZL16"/>
<accession>A0A1C4ZL16</accession>
<feature type="domain" description="HTH tetR-type" evidence="5">
    <location>
        <begin position="24"/>
        <end position="83"/>
    </location>
</feature>
<dbReference type="PANTHER" id="PTHR30055:SF234">
    <property type="entry name" value="HTH-TYPE TRANSCRIPTIONAL REGULATOR BETI"/>
    <property type="match status" value="1"/>
</dbReference>
<dbReference type="Pfam" id="PF00440">
    <property type="entry name" value="TetR_N"/>
    <property type="match status" value="1"/>
</dbReference>
<dbReference type="InterPro" id="IPR001647">
    <property type="entry name" value="HTH_TetR"/>
</dbReference>
<evidence type="ECO:0000259" key="5">
    <source>
        <dbReference type="PROSITE" id="PS50977"/>
    </source>
</evidence>
<proteinExistence type="predicted"/>
<keyword evidence="1" id="KW-0805">Transcription regulation</keyword>
<organism evidence="6 7">
    <name type="scientific">Micromonospora purpureochromogenes</name>
    <dbReference type="NCBI Taxonomy" id="47872"/>
    <lineage>
        <taxon>Bacteria</taxon>
        <taxon>Bacillati</taxon>
        <taxon>Actinomycetota</taxon>
        <taxon>Actinomycetes</taxon>
        <taxon>Micromonosporales</taxon>
        <taxon>Micromonosporaceae</taxon>
        <taxon>Micromonospora</taxon>
    </lineage>
</organism>
<evidence type="ECO:0000256" key="2">
    <source>
        <dbReference type="ARBA" id="ARBA00023125"/>
    </source>
</evidence>
<evidence type="ECO:0000256" key="3">
    <source>
        <dbReference type="ARBA" id="ARBA00023163"/>
    </source>
</evidence>
<dbReference type="GO" id="GO:0000976">
    <property type="term" value="F:transcription cis-regulatory region binding"/>
    <property type="evidence" value="ECO:0007669"/>
    <property type="project" value="TreeGrafter"/>
</dbReference>
<dbReference type="Proteomes" id="UP000198228">
    <property type="component" value="Chromosome I"/>
</dbReference>
<protein>
    <submittedName>
        <fullName evidence="6">Transcriptional regulator, TetR family</fullName>
    </submittedName>
</protein>
<reference evidence="6 7" key="1">
    <citation type="submission" date="2016-06" db="EMBL/GenBank/DDBJ databases">
        <authorList>
            <person name="Kjaerup R.B."/>
            <person name="Dalgaard T.S."/>
            <person name="Juul-Madsen H.R."/>
        </authorList>
    </citation>
    <scope>NUCLEOTIDE SEQUENCE [LARGE SCALE GENOMIC DNA]</scope>
    <source>
        <strain evidence="6 7">DSM 43821</strain>
    </source>
</reference>
<evidence type="ECO:0000256" key="4">
    <source>
        <dbReference type="PROSITE-ProRule" id="PRU00335"/>
    </source>
</evidence>
<sequence>MVIRMTSPPAPRTQGGAGLRVDAERNRQRIVTAAREVFAELGLEVPMEDIAKRAGVGVGTLYRRYPTRADLIAAAFETKMTAYADTARQALADPDPWQGFCGYVEQICAMQAGDRGFTTVLTMTFPTAKQFEADRARAFADFTTLIDRAKAAGKLRADFVTEDMPMFLMANAGVLTATVDAAPDTWRRLVGYLIQACAAQAAQPLPDPPAPRQMYKAMLRATRHQRERPRTKEHPA</sequence>